<comment type="caution">
    <text evidence="1">The sequence shown here is derived from an EMBL/GenBank/DDBJ whole genome shotgun (WGS) entry which is preliminary data.</text>
</comment>
<dbReference type="RefSeq" id="WP_098007240.1">
    <property type="nucleotide sequence ID" value="NZ_NVMX01000245.1"/>
</dbReference>
<dbReference type="EMBL" id="NVMX01000245">
    <property type="protein sequence ID" value="PDZ94170.1"/>
    <property type="molecule type" value="Genomic_DNA"/>
</dbReference>
<organism evidence="1 2">
    <name type="scientific">Bacillus cereus</name>
    <dbReference type="NCBI Taxonomy" id="1396"/>
    <lineage>
        <taxon>Bacteria</taxon>
        <taxon>Bacillati</taxon>
        <taxon>Bacillota</taxon>
        <taxon>Bacilli</taxon>
        <taxon>Bacillales</taxon>
        <taxon>Bacillaceae</taxon>
        <taxon>Bacillus</taxon>
        <taxon>Bacillus cereus group</taxon>
    </lineage>
</organism>
<reference evidence="1 2" key="1">
    <citation type="submission" date="2017-09" db="EMBL/GenBank/DDBJ databases">
        <title>Large-scale bioinformatics analysis of Bacillus genomes uncovers conserved roles of natural products in bacterial physiology.</title>
        <authorList>
            <consortium name="Agbiome Team Llc"/>
            <person name="Bleich R.M."/>
            <person name="Grubbs K.J."/>
            <person name="Santa Maria K.C."/>
            <person name="Allen S.E."/>
            <person name="Farag S."/>
            <person name="Shank E.A."/>
            <person name="Bowers A."/>
        </authorList>
    </citation>
    <scope>NUCLEOTIDE SEQUENCE [LARGE SCALE GENOMIC DNA]</scope>
    <source>
        <strain evidence="1 2">AFS092789</strain>
    </source>
</reference>
<gene>
    <name evidence="1" type="ORF">CON36_35225</name>
</gene>
<dbReference type="Proteomes" id="UP000219922">
    <property type="component" value="Unassembled WGS sequence"/>
</dbReference>
<evidence type="ECO:0000313" key="2">
    <source>
        <dbReference type="Proteomes" id="UP000219922"/>
    </source>
</evidence>
<dbReference type="AlphaFoldDB" id="A0A9X6SS68"/>
<evidence type="ECO:0000313" key="1">
    <source>
        <dbReference type="EMBL" id="PDZ94170.1"/>
    </source>
</evidence>
<sequence length="78" mass="9152">MDSQKLVMELNDMFWNIEDDQEELAHAMLGLMSENQETVQFDSALQKAFRELNIWSRTEENTSVVLAVVCDLLRFKKK</sequence>
<name>A0A9X6SS68_BACCE</name>
<proteinExistence type="predicted"/>
<accession>A0A9X6SS68</accession>
<protein>
    <submittedName>
        <fullName evidence="1">Uncharacterized protein</fullName>
    </submittedName>
</protein>